<sequence length="104" mass="11608">MLHTLELCTLPAQEVGIQAVARQRRCKTQSGAPQIGKQYYSAACQIGTTAEPRGVSVCLEVPSRKEDRPPTFGKKLQVGQPWWMEQMSPDEMEAVEARLIPRVL</sequence>
<gene>
    <name evidence="1" type="ORF">PXEA_LOCUS22073</name>
</gene>
<proteinExistence type="predicted"/>
<dbReference type="AlphaFoldDB" id="A0A3S5CKG8"/>
<organism evidence="1 2">
    <name type="scientific">Protopolystoma xenopodis</name>
    <dbReference type="NCBI Taxonomy" id="117903"/>
    <lineage>
        <taxon>Eukaryota</taxon>
        <taxon>Metazoa</taxon>
        <taxon>Spiralia</taxon>
        <taxon>Lophotrochozoa</taxon>
        <taxon>Platyhelminthes</taxon>
        <taxon>Monogenea</taxon>
        <taxon>Polyopisthocotylea</taxon>
        <taxon>Polystomatidea</taxon>
        <taxon>Polystomatidae</taxon>
        <taxon>Protopolystoma</taxon>
    </lineage>
</organism>
<dbReference type="Proteomes" id="UP000784294">
    <property type="component" value="Unassembled WGS sequence"/>
</dbReference>
<accession>A0A3S5CKG8</accession>
<evidence type="ECO:0000313" key="1">
    <source>
        <dbReference type="EMBL" id="VEL28633.1"/>
    </source>
</evidence>
<name>A0A3S5CKG8_9PLAT</name>
<comment type="caution">
    <text evidence="1">The sequence shown here is derived from an EMBL/GenBank/DDBJ whole genome shotgun (WGS) entry which is preliminary data.</text>
</comment>
<dbReference type="EMBL" id="CAAALY010096513">
    <property type="protein sequence ID" value="VEL28633.1"/>
    <property type="molecule type" value="Genomic_DNA"/>
</dbReference>
<reference evidence="1" key="1">
    <citation type="submission" date="2018-11" db="EMBL/GenBank/DDBJ databases">
        <authorList>
            <consortium name="Pathogen Informatics"/>
        </authorList>
    </citation>
    <scope>NUCLEOTIDE SEQUENCE</scope>
</reference>
<keyword evidence="2" id="KW-1185">Reference proteome</keyword>
<feature type="non-terminal residue" evidence="1">
    <location>
        <position position="104"/>
    </location>
</feature>
<protein>
    <submittedName>
        <fullName evidence="1">Uncharacterized protein</fullName>
    </submittedName>
</protein>
<evidence type="ECO:0000313" key="2">
    <source>
        <dbReference type="Proteomes" id="UP000784294"/>
    </source>
</evidence>